<keyword evidence="2" id="KW-1185">Reference proteome</keyword>
<dbReference type="AlphaFoldDB" id="A0AAU9J7M5"/>
<gene>
    <name evidence="1" type="ORF">BSTOLATCC_MIC28567</name>
</gene>
<proteinExistence type="predicted"/>
<sequence>MKARNLSLSHFNKLLSTSHSTCIDSCKTIRSRKFEVEENNKSARHIQQLIDNCSDFQKKLLATKDSFCQNQENQSHYVNKIISKNYEESKPFYKNDKEYIKGKLRIAHKKEIQEKARKAQKSSRLSWDQFSEVSKEFEKREFGKINSSSEDKRHLSDLYLSTFNLTSASEFATSPKVPGYKKQEKLIFGRIKRDSVPSLFDKKMRREITMTLKKEAHLSTDFNSPDIKEPLSAKETKAEYEKIIMADFKKIRTFTHKINLEKIVRLKLKRLLHSVNQHFPLINLNNRL</sequence>
<protein>
    <submittedName>
        <fullName evidence="1">Uncharacterized protein</fullName>
    </submittedName>
</protein>
<name>A0AAU9J7M5_9CILI</name>
<organism evidence="1 2">
    <name type="scientific">Blepharisma stoltei</name>
    <dbReference type="NCBI Taxonomy" id="1481888"/>
    <lineage>
        <taxon>Eukaryota</taxon>
        <taxon>Sar</taxon>
        <taxon>Alveolata</taxon>
        <taxon>Ciliophora</taxon>
        <taxon>Postciliodesmatophora</taxon>
        <taxon>Heterotrichea</taxon>
        <taxon>Heterotrichida</taxon>
        <taxon>Blepharismidae</taxon>
        <taxon>Blepharisma</taxon>
    </lineage>
</organism>
<comment type="caution">
    <text evidence="1">The sequence shown here is derived from an EMBL/GenBank/DDBJ whole genome shotgun (WGS) entry which is preliminary data.</text>
</comment>
<accession>A0AAU9J7M5</accession>
<dbReference type="EMBL" id="CAJZBQ010000028">
    <property type="protein sequence ID" value="CAG9321280.1"/>
    <property type="molecule type" value="Genomic_DNA"/>
</dbReference>
<reference evidence="1" key="1">
    <citation type="submission" date="2021-09" db="EMBL/GenBank/DDBJ databases">
        <authorList>
            <consortium name="AG Swart"/>
            <person name="Singh M."/>
            <person name="Singh A."/>
            <person name="Seah K."/>
            <person name="Emmerich C."/>
        </authorList>
    </citation>
    <scope>NUCLEOTIDE SEQUENCE</scope>
    <source>
        <strain evidence="1">ATCC30299</strain>
    </source>
</reference>
<evidence type="ECO:0000313" key="2">
    <source>
        <dbReference type="Proteomes" id="UP001162131"/>
    </source>
</evidence>
<dbReference type="Proteomes" id="UP001162131">
    <property type="component" value="Unassembled WGS sequence"/>
</dbReference>
<evidence type="ECO:0000313" key="1">
    <source>
        <dbReference type="EMBL" id="CAG9321280.1"/>
    </source>
</evidence>